<evidence type="ECO:0000313" key="3">
    <source>
        <dbReference type="Proteomes" id="UP000596661"/>
    </source>
</evidence>
<keyword evidence="3" id="KW-1185">Reference proteome</keyword>
<keyword evidence="1" id="KW-0175">Coiled coil</keyword>
<evidence type="ECO:0000313" key="2">
    <source>
        <dbReference type="EnsemblPlants" id="cds.evm.model.05.635"/>
    </source>
</evidence>
<protein>
    <submittedName>
        <fullName evidence="2">Uncharacterized protein</fullName>
    </submittedName>
</protein>
<organism evidence="2 3">
    <name type="scientific">Cannabis sativa</name>
    <name type="common">Hemp</name>
    <name type="synonym">Marijuana</name>
    <dbReference type="NCBI Taxonomy" id="3483"/>
    <lineage>
        <taxon>Eukaryota</taxon>
        <taxon>Viridiplantae</taxon>
        <taxon>Streptophyta</taxon>
        <taxon>Embryophyta</taxon>
        <taxon>Tracheophyta</taxon>
        <taxon>Spermatophyta</taxon>
        <taxon>Magnoliopsida</taxon>
        <taxon>eudicotyledons</taxon>
        <taxon>Gunneridae</taxon>
        <taxon>Pentapetalae</taxon>
        <taxon>rosids</taxon>
        <taxon>fabids</taxon>
        <taxon>Rosales</taxon>
        <taxon>Cannabaceae</taxon>
        <taxon>Cannabis</taxon>
    </lineage>
</organism>
<feature type="coiled-coil region" evidence="1">
    <location>
        <begin position="32"/>
        <end position="66"/>
    </location>
</feature>
<dbReference type="EMBL" id="UZAU01000436">
    <property type="status" value="NOT_ANNOTATED_CDS"/>
    <property type="molecule type" value="Genomic_DNA"/>
</dbReference>
<accession>A0A803PR79</accession>
<dbReference type="Proteomes" id="UP000596661">
    <property type="component" value="Chromosome 5"/>
</dbReference>
<evidence type="ECO:0000256" key="1">
    <source>
        <dbReference type="SAM" id="Coils"/>
    </source>
</evidence>
<proteinExistence type="predicted"/>
<name>A0A803PR79_CANSA</name>
<reference evidence="2" key="2">
    <citation type="submission" date="2021-03" db="UniProtKB">
        <authorList>
            <consortium name="EnsemblPlants"/>
        </authorList>
    </citation>
    <scope>IDENTIFICATION</scope>
</reference>
<dbReference type="EnsemblPlants" id="evm.model.05.635">
    <property type="protein sequence ID" value="cds.evm.model.05.635"/>
    <property type="gene ID" value="evm.TU.05.635"/>
</dbReference>
<sequence>MVVMRCRSNPSLEVALLVEKVVGKVGTLVTKLEQAKVDNRDLRNAHETLLAKVVEAKLQIKGLKKEN</sequence>
<reference evidence="2" key="1">
    <citation type="submission" date="2018-11" db="EMBL/GenBank/DDBJ databases">
        <authorList>
            <person name="Grassa J C."/>
        </authorList>
    </citation>
    <scope>NUCLEOTIDE SEQUENCE [LARGE SCALE GENOMIC DNA]</scope>
</reference>
<dbReference type="Gramene" id="evm.model.05.635">
    <property type="protein sequence ID" value="cds.evm.model.05.635"/>
    <property type="gene ID" value="evm.TU.05.635"/>
</dbReference>
<dbReference type="AlphaFoldDB" id="A0A803PR79"/>